<accession>A0A7W1XQ89</accession>
<comment type="caution">
    <text evidence="10">The sequence shown here is derived from an EMBL/GenBank/DDBJ whole genome shotgun (WGS) entry which is preliminary data.</text>
</comment>
<dbReference type="EMBL" id="JACEOL010000007">
    <property type="protein sequence ID" value="MBA4601273.1"/>
    <property type="molecule type" value="Genomic_DNA"/>
</dbReference>
<evidence type="ECO:0000256" key="7">
    <source>
        <dbReference type="ARBA" id="ARBA00022840"/>
    </source>
</evidence>
<evidence type="ECO:0000256" key="8">
    <source>
        <dbReference type="ARBA" id="ARBA00022909"/>
    </source>
</evidence>
<comment type="pathway">
    <text evidence="2">Cofactor biosynthesis; tetrahydrofolate biosynthesis; 2-amino-4-hydroxy-6-hydroxymethyl-7,8-dihydropteridine diphosphate from 7,8-dihydroneopterin triphosphate: step 4/4.</text>
</comment>
<evidence type="ECO:0000313" key="11">
    <source>
        <dbReference type="Proteomes" id="UP000538292"/>
    </source>
</evidence>
<organism evidence="10 11">
    <name type="scientific">Thermoactinomyces mirandus</name>
    <dbReference type="NCBI Taxonomy" id="2756294"/>
    <lineage>
        <taxon>Bacteria</taxon>
        <taxon>Bacillati</taxon>
        <taxon>Bacillota</taxon>
        <taxon>Bacilli</taxon>
        <taxon>Bacillales</taxon>
        <taxon>Thermoactinomycetaceae</taxon>
        <taxon>Thermoactinomyces</taxon>
    </lineage>
</organism>
<dbReference type="GO" id="GO:0046656">
    <property type="term" value="P:folic acid biosynthetic process"/>
    <property type="evidence" value="ECO:0007669"/>
    <property type="project" value="UniProtKB-KW"/>
</dbReference>
<dbReference type="InterPro" id="IPR000550">
    <property type="entry name" value="Hppk"/>
</dbReference>
<evidence type="ECO:0000256" key="3">
    <source>
        <dbReference type="ARBA" id="ARBA00013253"/>
    </source>
</evidence>
<dbReference type="UniPathway" id="UPA00077">
    <property type="reaction ID" value="UER00155"/>
</dbReference>
<name>A0A7W1XQ89_9BACL</name>
<dbReference type="InterPro" id="IPR035907">
    <property type="entry name" value="Hppk_sf"/>
</dbReference>
<evidence type="ECO:0000256" key="5">
    <source>
        <dbReference type="ARBA" id="ARBA00022741"/>
    </source>
</evidence>
<evidence type="ECO:0000256" key="4">
    <source>
        <dbReference type="ARBA" id="ARBA00022679"/>
    </source>
</evidence>
<comment type="catalytic activity">
    <reaction evidence="1">
        <text>6-hydroxymethyl-7,8-dihydropterin + ATP = (7,8-dihydropterin-6-yl)methyl diphosphate + AMP + H(+)</text>
        <dbReference type="Rhea" id="RHEA:11412"/>
        <dbReference type="ChEBI" id="CHEBI:15378"/>
        <dbReference type="ChEBI" id="CHEBI:30616"/>
        <dbReference type="ChEBI" id="CHEBI:44841"/>
        <dbReference type="ChEBI" id="CHEBI:72950"/>
        <dbReference type="ChEBI" id="CHEBI:456215"/>
        <dbReference type="EC" id="2.7.6.3"/>
    </reaction>
</comment>
<dbReference type="GO" id="GO:0016301">
    <property type="term" value="F:kinase activity"/>
    <property type="evidence" value="ECO:0007669"/>
    <property type="project" value="UniProtKB-KW"/>
</dbReference>
<keyword evidence="5" id="KW-0547">Nucleotide-binding</keyword>
<feature type="domain" description="7,8-dihydro-6-hydroxymethylpterin-pyrophosphokinase" evidence="9">
    <location>
        <begin position="91"/>
        <end position="102"/>
    </location>
</feature>
<reference evidence="10 11" key="1">
    <citation type="submission" date="2020-07" db="EMBL/GenBank/DDBJ databases">
        <title>Thermoactinomyces phylogeny.</title>
        <authorList>
            <person name="Dunlap C."/>
        </authorList>
    </citation>
    <scope>NUCLEOTIDE SEQUENCE [LARGE SCALE GENOMIC DNA]</scope>
    <source>
        <strain evidence="10 11">AMNI-1</strain>
    </source>
</reference>
<proteinExistence type="predicted"/>
<dbReference type="GO" id="GO:0003848">
    <property type="term" value="F:2-amino-4-hydroxy-6-hydroxymethyldihydropteridine diphosphokinase activity"/>
    <property type="evidence" value="ECO:0007669"/>
    <property type="project" value="UniProtKB-EC"/>
</dbReference>
<dbReference type="PANTHER" id="PTHR43071:SF1">
    <property type="entry name" value="2-AMINO-4-HYDROXY-6-HYDROXYMETHYLDIHYDROPTERIDINE PYROPHOSPHOKINASE"/>
    <property type="match status" value="1"/>
</dbReference>
<evidence type="ECO:0000256" key="1">
    <source>
        <dbReference type="ARBA" id="ARBA00000198"/>
    </source>
</evidence>
<dbReference type="GO" id="GO:0046654">
    <property type="term" value="P:tetrahydrofolate biosynthetic process"/>
    <property type="evidence" value="ECO:0007669"/>
    <property type="project" value="UniProtKB-UniPathway"/>
</dbReference>
<dbReference type="Pfam" id="PF01288">
    <property type="entry name" value="HPPK"/>
    <property type="match status" value="1"/>
</dbReference>
<gene>
    <name evidence="10" type="primary">folK</name>
    <name evidence="10" type="ORF">H2C83_02810</name>
</gene>
<dbReference type="RefSeq" id="WP_181737568.1">
    <property type="nucleotide sequence ID" value="NZ_JACEOL010000007.1"/>
</dbReference>
<evidence type="ECO:0000313" key="10">
    <source>
        <dbReference type="EMBL" id="MBA4601273.1"/>
    </source>
</evidence>
<protein>
    <recommendedName>
        <fullName evidence="3">2-amino-4-hydroxy-6-hydroxymethyldihydropteridine diphosphokinase</fullName>
        <ecNumber evidence="3">2.7.6.3</ecNumber>
    </recommendedName>
</protein>
<keyword evidence="6 10" id="KW-0418">Kinase</keyword>
<keyword evidence="4 10" id="KW-0808">Transferase</keyword>
<keyword evidence="8" id="KW-0289">Folate biosynthesis</keyword>
<dbReference type="PANTHER" id="PTHR43071">
    <property type="entry name" value="2-AMINO-4-HYDROXY-6-HYDROXYMETHYLDIHYDROPTERIDINE PYROPHOSPHOKINASE"/>
    <property type="match status" value="1"/>
</dbReference>
<dbReference type="AlphaFoldDB" id="A0A7W1XQ89"/>
<keyword evidence="11" id="KW-1185">Reference proteome</keyword>
<evidence type="ECO:0000256" key="6">
    <source>
        <dbReference type="ARBA" id="ARBA00022777"/>
    </source>
</evidence>
<dbReference type="SUPFAM" id="SSF55083">
    <property type="entry name" value="6-hydroxymethyl-7,8-dihydropterin pyrophosphokinase, HPPK"/>
    <property type="match status" value="1"/>
</dbReference>
<dbReference type="PROSITE" id="PS00794">
    <property type="entry name" value="HPPK"/>
    <property type="match status" value="1"/>
</dbReference>
<evidence type="ECO:0000256" key="2">
    <source>
        <dbReference type="ARBA" id="ARBA00005051"/>
    </source>
</evidence>
<evidence type="ECO:0000259" key="9">
    <source>
        <dbReference type="PROSITE" id="PS00794"/>
    </source>
</evidence>
<dbReference type="GO" id="GO:0005524">
    <property type="term" value="F:ATP binding"/>
    <property type="evidence" value="ECO:0007669"/>
    <property type="project" value="UniProtKB-KW"/>
</dbReference>
<dbReference type="NCBIfam" id="TIGR01498">
    <property type="entry name" value="folK"/>
    <property type="match status" value="1"/>
</dbReference>
<keyword evidence="7" id="KW-0067">ATP-binding</keyword>
<dbReference type="Gene3D" id="3.30.70.560">
    <property type="entry name" value="7,8-Dihydro-6-hydroxymethylpterin-pyrophosphokinase HPPK"/>
    <property type="match status" value="1"/>
</dbReference>
<sequence>MNRKVTAYLGLGANLGDRKKQLDQAIERLNHTRGIRVKQRSSLYETAPVGYVDQPPFYNQVIKIQTTFMPEELLENLLLIERELHRVRQFRWGPRTIDIDLLIYEDYIIQQENLTVPHPRMTERAFVLVPLLEIAGDLLIPGTDKKISEWIAELPGRQDVRKLEATEFQYKTNC</sequence>
<dbReference type="Proteomes" id="UP000538292">
    <property type="component" value="Unassembled WGS sequence"/>
</dbReference>
<dbReference type="CDD" id="cd00483">
    <property type="entry name" value="HPPK"/>
    <property type="match status" value="1"/>
</dbReference>
<dbReference type="EC" id="2.7.6.3" evidence="3"/>